<dbReference type="PANTHER" id="PTHR13847:SF213">
    <property type="entry name" value="DEPENDENT OXIDOREDUCTASE, PUTATIVE-RELATED"/>
    <property type="match status" value="1"/>
</dbReference>
<protein>
    <submittedName>
        <fullName evidence="2">FAD dependent oxidoreductase-domain-containing protein</fullName>
    </submittedName>
</protein>
<dbReference type="PANTHER" id="PTHR13847">
    <property type="entry name" value="SARCOSINE DEHYDROGENASE-RELATED"/>
    <property type="match status" value="1"/>
</dbReference>
<sequence length="523" mass="57405">MGTAFSALRSTIRGIRSVVSLLLDLSAEFNLALKRASKTPGLPNPNPIHSYWLTDPPFPELENTRSDELPKTADVAIIGSGITGAAIAWSLLHERRRRDVDIHNKVVVFEARQLCSGATARNGGHIKAVPYETFPRLSKMMSHERAAALTRFQIRHLECLTKLCRAEGIEMAEAREVETVDLFLDEKTFRERVKDVETLKDWIPEVEISTFGSNDTVKGALSYQAGAIWAYRFVVSIWKRLLDKFSHSLSIETNTPVDSISISLNGPPGLPYEVRTSRGVTHVRHVVHATNGFACHLVPGLVRKIVGARAHMSAQRPGQQFPRSEGNRSWSVVYGGGFDYATQRPPSSRDKSGDILLGGGFIRSLKQGVDQIGLYDDSTSPDPLTITHIAGLFPATFHPKWGAGAELKDVWTGILGFTGDLLPLVGQLDERLTGRKIGTWGHALSGKKQCGEWIAAGFSGEGMIWAWLCGSGLGIMIAGSEEEDLPELPGRPDGKLKEWFPNELLICPDRLRSADVSNLANQS</sequence>
<dbReference type="InterPro" id="IPR036188">
    <property type="entry name" value="FAD/NAD-bd_sf"/>
</dbReference>
<dbReference type="GO" id="GO:0005737">
    <property type="term" value="C:cytoplasm"/>
    <property type="evidence" value="ECO:0007669"/>
    <property type="project" value="TreeGrafter"/>
</dbReference>
<organism evidence="2 3">
    <name type="scientific">Dendryphion nanum</name>
    <dbReference type="NCBI Taxonomy" id="256645"/>
    <lineage>
        <taxon>Eukaryota</taxon>
        <taxon>Fungi</taxon>
        <taxon>Dikarya</taxon>
        <taxon>Ascomycota</taxon>
        <taxon>Pezizomycotina</taxon>
        <taxon>Dothideomycetes</taxon>
        <taxon>Pleosporomycetidae</taxon>
        <taxon>Pleosporales</taxon>
        <taxon>Torulaceae</taxon>
        <taxon>Dendryphion</taxon>
    </lineage>
</organism>
<dbReference type="OrthoDB" id="429143at2759"/>
<gene>
    <name evidence="2" type="ORF">B0J11DRAFT_497651</name>
</gene>
<proteinExistence type="predicted"/>
<dbReference type="Gene3D" id="3.50.50.60">
    <property type="entry name" value="FAD/NAD(P)-binding domain"/>
    <property type="match status" value="1"/>
</dbReference>
<comment type="caution">
    <text evidence="2">The sequence shown here is derived from an EMBL/GenBank/DDBJ whole genome shotgun (WGS) entry which is preliminary data.</text>
</comment>
<accession>A0A9P9D5X9</accession>
<dbReference type="Proteomes" id="UP000700596">
    <property type="component" value="Unassembled WGS sequence"/>
</dbReference>
<keyword evidence="3" id="KW-1185">Reference proteome</keyword>
<evidence type="ECO:0000313" key="2">
    <source>
        <dbReference type="EMBL" id="KAH7113323.1"/>
    </source>
</evidence>
<feature type="domain" description="FAD dependent oxidoreductase" evidence="1">
    <location>
        <begin position="74"/>
        <end position="470"/>
    </location>
</feature>
<dbReference type="Gene3D" id="3.30.9.10">
    <property type="entry name" value="D-Amino Acid Oxidase, subunit A, domain 2"/>
    <property type="match status" value="1"/>
</dbReference>
<reference evidence="2" key="1">
    <citation type="journal article" date="2021" name="Nat. Commun.">
        <title>Genetic determinants of endophytism in the Arabidopsis root mycobiome.</title>
        <authorList>
            <person name="Mesny F."/>
            <person name="Miyauchi S."/>
            <person name="Thiergart T."/>
            <person name="Pickel B."/>
            <person name="Atanasova L."/>
            <person name="Karlsson M."/>
            <person name="Huettel B."/>
            <person name="Barry K.W."/>
            <person name="Haridas S."/>
            <person name="Chen C."/>
            <person name="Bauer D."/>
            <person name="Andreopoulos W."/>
            <person name="Pangilinan J."/>
            <person name="LaButti K."/>
            <person name="Riley R."/>
            <person name="Lipzen A."/>
            <person name="Clum A."/>
            <person name="Drula E."/>
            <person name="Henrissat B."/>
            <person name="Kohler A."/>
            <person name="Grigoriev I.V."/>
            <person name="Martin F.M."/>
            <person name="Hacquard S."/>
        </authorList>
    </citation>
    <scope>NUCLEOTIDE SEQUENCE</scope>
    <source>
        <strain evidence="2">MPI-CAGE-CH-0243</strain>
    </source>
</reference>
<dbReference type="InterPro" id="IPR006076">
    <property type="entry name" value="FAD-dep_OxRdtase"/>
</dbReference>
<dbReference type="EMBL" id="JAGMWT010000019">
    <property type="protein sequence ID" value="KAH7113323.1"/>
    <property type="molecule type" value="Genomic_DNA"/>
</dbReference>
<evidence type="ECO:0000313" key="3">
    <source>
        <dbReference type="Proteomes" id="UP000700596"/>
    </source>
</evidence>
<name>A0A9P9D5X9_9PLEO</name>
<evidence type="ECO:0000259" key="1">
    <source>
        <dbReference type="Pfam" id="PF01266"/>
    </source>
</evidence>
<dbReference type="Pfam" id="PF01266">
    <property type="entry name" value="DAO"/>
    <property type="match status" value="1"/>
</dbReference>
<dbReference type="AlphaFoldDB" id="A0A9P9D5X9"/>
<dbReference type="SUPFAM" id="SSF51905">
    <property type="entry name" value="FAD/NAD(P)-binding domain"/>
    <property type="match status" value="1"/>
</dbReference>